<sequence>MKQIYLLVCCLSFIQAASANEDDISSEELIPQQSFVAQGTRSILGYHKARSQSDFIDPDKLESDLKRLSLYVVSPTTTTPVRAMPPKPHLVDQSSEEKTKEAQGRKKSSDSKESHESHEDSHESEIREIKKRKNHSDESGSRGSHGKEDNSDESSSKGREEKNPKNKGPGKGRSSKDSKQSQESKEDSDESASKGREEKHPKNKGPGKGRSSKESKQSHESKEDSDESSSKGREEKNPKNKGPGKGRSSKDSKQSQESKEDSDESASKGREEKHPKNKGPGKGRSSKESKQSHESKEDSDESSSKGRKEKNPKNKGPGKGRSSKESKQSHESKEDSDESSSKGREEKNPKNKGPGKGRSSKESKQSHESKEDSDESASKGREEKHPKNKGPGKGRSSKESKQSHESKEDSDESASKGREEKHPKNKGPGKGRSSKESKQSHESKEDSGESASKGREEKNPKNKGPGKGRSSKESKQSQESKEDSDESASKGSKERMKDSNESTGKGYTGDPAKEDSSSDKDDNNVDAVEGSGHYTPAPEGSDEIDGSGSGHYEGVSTVRPTTEGSGEGEGSGDFFTTYSPPTTTTATPVVTPPIIIPPIQTPVCSTWGQNHFKTFDGKFFDLGISCNYLFASNCKDATPNFNVIIRRSVNNPQIISSINISIIDINIDLSAEGAAVNKESQDLPFNQYGIQIIALGDDVKITATNIGFKLFWNKKDSLLLQVTESYRNKTCGLCGDYNGDAEYPEFKGGILSVAEYALNNKYYDPMVQCDQIEQPPTPDDCSMHESLCELVLNTPEFADCKARLDVRPYIGACIVDQCSCTSDCPDFGTVEEYSRECRSIGGTPGNWRNTTPECLPGTIYQECGIPCPNSCSQPSLSNMCIEECVPGCFCPRGTIWDDLTDKGCIPLEECSCVFNKHTYNAGDILHQDCQDCVCHGGVWNCEEQPCTRTCALEGGSHIKTFDQNQFTFHGDCYYFMAMDCRTHLFNLMVKLKPCETKNTCLKSLALILGRNVLKIMISDSGEVSVNDVEVNLPYDSNAITIFYQSSFYIHLHTSIGVNLLVQLSPVMQLYLTLDPSFHTATCGLCGDYNGIQSDDFKTSNGLIEGTAIYFANSWKAQNTCPPPTESTEEPCMLSLNHKQYAEDMCSNMKTPDGPFSACHGTVSPEAFYKRCLYDTCSCQDSEACLCAALSSYALACASKHVVLEGWREHLCAKYTENCPGSQVYSYNALPCVNTCRVLQETGSQCFSSGVAVDGCTCPKGTYDSGGGFCMAPEECPCYYRGNVLPLGNSVQQGKYICECRAGTMLCMNPQGPTPQPCPHPMVYFNCNQSTANGNSFPCHQTCSLQECYNPECNSGCVCPKGLVYSDDGTCIQPEACPCEHNGQKTAPGESIEVDCNTCTCVNRKWECTNNTCLSTCSLYGQGHYRTFDGQRFLFEGSCTYVIAQDNCQNPNNEGTFNITTENVPCGTTGTTCSRSINVQVGNWVIKLFQKSYSIDFLGSGPETINPFQIKHRGLYLVVETSNRITLTWDKNTGVFISLGPEYKGTVCGLCGNHDGRAANDLTTRTHMVVEDPLEFGNSWKLSGLCADAKETSSPCALMSHRLPWAQQRCGILKSDTFASCHALVDVLPFHEACVHDACGCDTGGDCECLCNAVAVYAKACNEAGQCIKWRTPDLCPLFCEYYDAPDDCTWHYRPCGQSCPKTCRDPHAECREGVQRFEGCYPKCTESKPYFDEDNMLCVSWDSCGCFDNRGQRYQLDQPVPSEHKCYTCTCSESGISCQYNRSVCFCTHNGIKYAVGAQIDLGDSCSTAICEDGEILYHYAACTSSPIPTTTTVATTTPVITTSSLTTTSSSPTSTFTTPEPPTTTTATPVITTSSPSTPPSDCIYLNPPRKYQETWKVESCTIATCRGGSNVEMVSVQCPIQIKPQCVNGHEPKQVRDDDGCCIRYECECICSAWGDPHYTTFDGTYYTFTDDCTYVLVEQIIPVLPDFRVTVNNFRGCSGGGPACPRSITITYNGTNVIMETSQRKKPTVKFNGVGVTPVYSENGMTVASSGISTRVDIPEIEAVITFEYVRFSITLPYKFFFNNTQGQCGTCTNNRQDDCRMRNGVVDKSCVNMARDWKVPDPSCKTNPSSSPPPDVTCPPHPLCNLIGSDLFAECKRVIDPQPFVMGCQFDWCATRKDDIPCLSIKAYASQCLDRGICVDWRNFTNNRCSYTCPIGKVYNACGPSIPPTCDTRYNMELKDLNRMEDEGCFCPEGTILHNSQTDICTTSCGCTGPNGYPKQYGDRWISNCLDCVCDEHSSSVVCVNHSCPPVPKPPCQGQGMNLVEVQDPSDACCTRLQCQCNSNLCIIKDIVCPVGYKTVVKMDKEDCCPLTECVQLNVCVLHSSSYEVGEDMPSADKCETCVCGHGKDNVTRFHIPKCTPVPCNTRCALGYEYVENSGTCCGTCNQTTCIINLPHQSTIILQPSESWSPDNCTKYTCERTDAGILMTTVASITCPDFDPDTCTDGAIRPTKDGCCKECEASSVVCKAIVSNETIERNGCRSVEPMPLIVCEGACPTSSVYSSKTNSMMHTCNCCQEANTEKREVTLICGDNTEINIDYPFVTKCACKITRCSRP</sequence>
<dbReference type="Gene3D" id="2.10.25.10">
    <property type="entry name" value="Laminin"/>
    <property type="match status" value="4"/>
</dbReference>
<feature type="compositionally biased region" description="Basic and acidic residues" evidence="7">
    <location>
        <begin position="174"/>
        <end position="200"/>
    </location>
</feature>
<feature type="compositionally biased region" description="Basic and acidic residues" evidence="7">
    <location>
        <begin position="285"/>
        <end position="312"/>
    </location>
</feature>
<dbReference type="KEGG" id="pmrn:116939925"/>
<proteinExistence type="predicted"/>
<feature type="compositionally biased region" description="Basic and acidic residues" evidence="7">
    <location>
        <begin position="95"/>
        <end position="128"/>
    </location>
</feature>
<keyword evidence="12" id="KW-1185">Reference proteome</keyword>
<dbReference type="InterPro" id="IPR014853">
    <property type="entry name" value="VWF/SSPO/ZAN-like_Cys-rich_dom"/>
</dbReference>
<dbReference type="InterPro" id="IPR058753">
    <property type="entry name" value="TIL_OTOGL_Mucin"/>
</dbReference>
<feature type="domain" description="VWFC" evidence="10">
    <location>
        <begin position="2382"/>
        <end position="2450"/>
    </location>
</feature>
<dbReference type="SMART" id="SM00214">
    <property type="entry name" value="VWC"/>
    <property type="match status" value="7"/>
</dbReference>
<feature type="domain" description="CTCK" evidence="9">
    <location>
        <begin position="2523"/>
        <end position="2617"/>
    </location>
</feature>
<feature type="compositionally biased region" description="Basic and acidic residues" evidence="7">
    <location>
        <begin position="470"/>
        <end position="500"/>
    </location>
</feature>
<keyword evidence="2" id="KW-0964">Secreted</keyword>
<keyword evidence="3" id="KW-0677">Repeat</keyword>
<feature type="domain" description="VWFD" evidence="11">
    <location>
        <begin position="1951"/>
        <end position="2129"/>
    </location>
</feature>
<feature type="compositionally biased region" description="Basic and acidic residues" evidence="7">
    <location>
        <begin position="135"/>
        <end position="164"/>
    </location>
</feature>
<comment type="subcellular location">
    <subcellularLocation>
        <location evidence="1">Secreted</location>
    </subcellularLocation>
</comment>
<feature type="disulfide bond" evidence="6">
    <location>
        <begin position="2559"/>
        <end position="2611"/>
    </location>
</feature>
<feature type="compositionally biased region" description="Basic and acidic residues" evidence="7">
    <location>
        <begin position="359"/>
        <end position="385"/>
    </location>
</feature>
<feature type="compositionally biased region" description="Low complexity" evidence="7">
    <location>
        <begin position="576"/>
        <end position="589"/>
    </location>
</feature>
<dbReference type="Pfam" id="PF00094">
    <property type="entry name" value="VWD"/>
    <property type="match status" value="4"/>
</dbReference>
<evidence type="ECO:0000313" key="12">
    <source>
        <dbReference type="Proteomes" id="UP001318040"/>
    </source>
</evidence>
<dbReference type="PROSITE" id="PS51233">
    <property type="entry name" value="VWFD"/>
    <property type="match status" value="4"/>
</dbReference>
<evidence type="ECO:0000256" key="3">
    <source>
        <dbReference type="ARBA" id="ARBA00022737"/>
    </source>
</evidence>
<feature type="signal peptide" evidence="8">
    <location>
        <begin position="1"/>
        <end position="19"/>
    </location>
</feature>
<feature type="domain" description="VWFD" evidence="11">
    <location>
        <begin position="602"/>
        <end position="770"/>
    </location>
</feature>
<dbReference type="SMART" id="SM00832">
    <property type="entry name" value="C8"/>
    <property type="match status" value="3"/>
</dbReference>
<organism evidence="12 13">
    <name type="scientific">Petromyzon marinus</name>
    <name type="common">Sea lamprey</name>
    <dbReference type="NCBI Taxonomy" id="7757"/>
    <lineage>
        <taxon>Eukaryota</taxon>
        <taxon>Metazoa</taxon>
        <taxon>Chordata</taxon>
        <taxon>Craniata</taxon>
        <taxon>Vertebrata</taxon>
        <taxon>Cyclostomata</taxon>
        <taxon>Hyperoartia</taxon>
        <taxon>Petromyzontiformes</taxon>
        <taxon>Petromyzontidae</taxon>
        <taxon>Petromyzon</taxon>
    </lineage>
</organism>
<feature type="compositionally biased region" description="Basic and acidic residues" evidence="7">
    <location>
        <begin position="322"/>
        <end position="349"/>
    </location>
</feature>
<evidence type="ECO:0000256" key="6">
    <source>
        <dbReference type="PROSITE-ProRule" id="PRU00039"/>
    </source>
</evidence>
<comment type="caution">
    <text evidence="6">Lacks conserved residue(s) required for the propagation of feature annotation.</text>
</comment>
<dbReference type="Pfam" id="PF01826">
    <property type="entry name" value="TIL"/>
    <property type="match status" value="1"/>
</dbReference>
<feature type="region of interest" description="Disordered" evidence="7">
    <location>
        <begin position="1845"/>
        <end position="1877"/>
    </location>
</feature>
<keyword evidence="5" id="KW-0325">Glycoprotein</keyword>
<dbReference type="PROSITE" id="PS01208">
    <property type="entry name" value="VWFC_1"/>
    <property type="match status" value="1"/>
</dbReference>
<feature type="compositionally biased region" description="Basic and acidic residues" evidence="7">
    <location>
        <begin position="396"/>
        <end position="422"/>
    </location>
</feature>
<keyword evidence="8" id="KW-0732">Signal</keyword>
<evidence type="ECO:0000256" key="2">
    <source>
        <dbReference type="ARBA" id="ARBA00022525"/>
    </source>
</evidence>
<feature type="disulfide bond" evidence="6">
    <location>
        <begin position="2555"/>
        <end position="2609"/>
    </location>
</feature>
<evidence type="ECO:0000313" key="13">
    <source>
        <dbReference type="RefSeq" id="XP_032804873.1"/>
    </source>
</evidence>
<feature type="compositionally biased region" description="Basic and acidic residues" evidence="7">
    <location>
        <begin position="211"/>
        <end position="238"/>
    </location>
</feature>
<dbReference type="InterPro" id="IPR002919">
    <property type="entry name" value="TIL_dom"/>
</dbReference>
<dbReference type="PROSITE" id="PS50184">
    <property type="entry name" value="VWFC_2"/>
    <property type="match status" value="2"/>
</dbReference>
<evidence type="ECO:0000259" key="11">
    <source>
        <dbReference type="PROSITE" id="PS51233"/>
    </source>
</evidence>
<protein>
    <submittedName>
        <fullName evidence="13">Mucin-5B-like isoform X1</fullName>
    </submittedName>
</protein>
<dbReference type="SMART" id="SM00216">
    <property type="entry name" value="VWD"/>
    <property type="match status" value="4"/>
</dbReference>
<dbReference type="InterPro" id="IPR050780">
    <property type="entry name" value="Mucin_vWF_Thrombospondin_sf"/>
</dbReference>
<accession>A0AAJ7SUH6</accession>
<keyword evidence="4 6" id="KW-1015">Disulfide bond</keyword>
<evidence type="ECO:0000256" key="8">
    <source>
        <dbReference type="SAM" id="SignalP"/>
    </source>
</evidence>
<dbReference type="SMART" id="SM00215">
    <property type="entry name" value="VWC_out"/>
    <property type="match status" value="2"/>
</dbReference>
<evidence type="ECO:0000256" key="7">
    <source>
        <dbReference type="SAM" id="MobiDB-lite"/>
    </source>
</evidence>
<feature type="region of interest" description="Disordered" evidence="7">
    <location>
        <begin position="78"/>
        <end position="593"/>
    </location>
</feature>
<dbReference type="SUPFAM" id="SSF57567">
    <property type="entry name" value="Serine protease inhibitors"/>
    <property type="match status" value="5"/>
</dbReference>
<dbReference type="SMART" id="SM00041">
    <property type="entry name" value="CT"/>
    <property type="match status" value="1"/>
</dbReference>
<evidence type="ECO:0000259" key="9">
    <source>
        <dbReference type="PROSITE" id="PS01225"/>
    </source>
</evidence>
<feature type="chain" id="PRO_5042617677" evidence="8">
    <location>
        <begin position="20"/>
        <end position="2619"/>
    </location>
</feature>
<feature type="domain" description="VWFC" evidence="10">
    <location>
        <begin position="2275"/>
        <end position="2344"/>
    </location>
</feature>
<evidence type="ECO:0000256" key="1">
    <source>
        <dbReference type="ARBA" id="ARBA00004613"/>
    </source>
</evidence>
<dbReference type="RefSeq" id="XP_032804873.1">
    <property type="nucleotide sequence ID" value="XM_032948982.1"/>
</dbReference>
<gene>
    <name evidence="13" type="primary">LOC116939925</name>
</gene>
<dbReference type="Proteomes" id="UP001318040">
    <property type="component" value="Chromosome 7"/>
</dbReference>
<dbReference type="PANTHER" id="PTHR11339">
    <property type="entry name" value="EXTRACELLULAR MATRIX GLYCOPROTEIN RELATED"/>
    <property type="match status" value="1"/>
</dbReference>
<dbReference type="InterPro" id="IPR036084">
    <property type="entry name" value="Ser_inhib-like_sf"/>
</dbReference>
<evidence type="ECO:0000259" key="10">
    <source>
        <dbReference type="PROSITE" id="PS50184"/>
    </source>
</evidence>
<feature type="domain" description="VWFD" evidence="11">
    <location>
        <begin position="948"/>
        <end position="1121"/>
    </location>
</feature>
<dbReference type="CDD" id="cd19941">
    <property type="entry name" value="TIL"/>
    <property type="match status" value="4"/>
</dbReference>
<feature type="compositionally biased region" description="Basic and acidic residues" evidence="7">
    <location>
        <begin position="511"/>
        <end position="523"/>
    </location>
</feature>
<feature type="compositionally biased region" description="Basic and acidic residues" evidence="7">
    <location>
        <begin position="248"/>
        <end position="274"/>
    </location>
</feature>
<feature type="disulfide bond" evidence="6">
    <location>
        <begin position="2544"/>
        <end position="2593"/>
    </location>
</feature>
<dbReference type="InterPro" id="IPR006207">
    <property type="entry name" value="Cys_knot_C"/>
</dbReference>
<dbReference type="InterPro" id="IPR001846">
    <property type="entry name" value="VWF_type-D"/>
</dbReference>
<name>A0AAJ7SUH6_PETMA</name>
<evidence type="ECO:0000256" key="4">
    <source>
        <dbReference type="ARBA" id="ARBA00023157"/>
    </source>
</evidence>
<dbReference type="PROSITE" id="PS01185">
    <property type="entry name" value="CTCK_1"/>
    <property type="match status" value="1"/>
</dbReference>
<feature type="domain" description="VWFD" evidence="11">
    <location>
        <begin position="1414"/>
        <end position="1586"/>
    </location>
</feature>
<feature type="compositionally biased region" description="Basic and acidic residues" evidence="7">
    <location>
        <begin position="433"/>
        <end position="460"/>
    </location>
</feature>
<dbReference type="PANTHER" id="PTHR11339:SF386">
    <property type="entry name" value="HEMOLECTIN, ISOFORM A"/>
    <property type="match status" value="1"/>
</dbReference>
<dbReference type="PROSITE" id="PS01225">
    <property type="entry name" value="CTCK_2"/>
    <property type="match status" value="1"/>
</dbReference>
<evidence type="ECO:0000256" key="5">
    <source>
        <dbReference type="ARBA" id="ARBA00023180"/>
    </source>
</evidence>
<dbReference type="Pfam" id="PF25962">
    <property type="entry name" value="TIL_OTOGL_Mucin"/>
    <property type="match status" value="1"/>
</dbReference>
<dbReference type="InterPro" id="IPR001007">
    <property type="entry name" value="VWF_dom"/>
</dbReference>
<reference evidence="13" key="1">
    <citation type="submission" date="2025-08" db="UniProtKB">
        <authorList>
            <consortium name="RefSeq"/>
        </authorList>
    </citation>
    <scope>IDENTIFICATION</scope>
    <source>
        <tissue evidence="13">Sperm</tissue>
    </source>
</reference>
<dbReference type="Pfam" id="PF08742">
    <property type="entry name" value="C8"/>
    <property type="match status" value="4"/>
</dbReference>